<dbReference type="Proteomes" id="UP000011715">
    <property type="component" value="Unassembled WGS sequence"/>
</dbReference>
<dbReference type="AlphaFoldDB" id="A0A0C4E528"/>
<sequence length="103" mass="11321">MQRLSTQIAKHTQTTRGHSAIPHPAQAGGRRSHDNLQRTTKQNASYTATYIFIYVIVSGQAIRVGRDGIGKVGRNQINRLRSSNVHVLRLAVAAIFSLCGQRA</sequence>
<dbReference type="EnsemblFungi" id="MAPG_07586T0">
    <property type="protein sequence ID" value="MAPG_07586T0"/>
    <property type="gene ID" value="MAPG_07586"/>
</dbReference>
<proteinExistence type="predicted"/>
<evidence type="ECO:0000313" key="2">
    <source>
        <dbReference type="EMBL" id="KLU88601.1"/>
    </source>
</evidence>
<protein>
    <submittedName>
        <fullName evidence="2 3">Uncharacterized protein</fullName>
    </submittedName>
</protein>
<dbReference type="EMBL" id="GL876971">
    <property type="protein sequence ID" value="KLU88601.1"/>
    <property type="molecule type" value="Genomic_DNA"/>
</dbReference>
<evidence type="ECO:0000313" key="4">
    <source>
        <dbReference type="Proteomes" id="UP000011715"/>
    </source>
</evidence>
<reference evidence="3" key="4">
    <citation type="journal article" date="2015" name="G3 (Bethesda)">
        <title>Genome sequences of three phytopathogenic species of the Magnaporthaceae family of fungi.</title>
        <authorList>
            <person name="Okagaki L.H."/>
            <person name="Nunes C.C."/>
            <person name="Sailsbery J."/>
            <person name="Clay B."/>
            <person name="Brown D."/>
            <person name="John T."/>
            <person name="Oh Y."/>
            <person name="Young N."/>
            <person name="Fitzgerald M."/>
            <person name="Haas B.J."/>
            <person name="Zeng Q."/>
            <person name="Young S."/>
            <person name="Adiconis X."/>
            <person name="Fan L."/>
            <person name="Levin J.Z."/>
            <person name="Mitchell T.K."/>
            <person name="Okubara P.A."/>
            <person name="Farman M.L."/>
            <person name="Kohn L.M."/>
            <person name="Birren B."/>
            <person name="Ma L.-J."/>
            <person name="Dean R.A."/>
        </authorList>
    </citation>
    <scope>NUCLEOTIDE SEQUENCE</scope>
    <source>
        <strain evidence="3">ATCC 64411 / 73-15</strain>
    </source>
</reference>
<feature type="region of interest" description="Disordered" evidence="1">
    <location>
        <begin position="1"/>
        <end position="40"/>
    </location>
</feature>
<reference evidence="3" key="5">
    <citation type="submission" date="2015-06" db="UniProtKB">
        <authorList>
            <consortium name="EnsemblFungi"/>
        </authorList>
    </citation>
    <scope>IDENTIFICATION</scope>
    <source>
        <strain evidence="3">ATCC 64411</strain>
    </source>
</reference>
<dbReference type="VEuPathDB" id="FungiDB:MAPG_07586"/>
<evidence type="ECO:0000256" key="1">
    <source>
        <dbReference type="SAM" id="MobiDB-lite"/>
    </source>
</evidence>
<feature type="compositionally biased region" description="Polar residues" evidence="1">
    <location>
        <begin position="1"/>
        <end position="17"/>
    </location>
</feature>
<reference evidence="4" key="1">
    <citation type="submission" date="2010-05" db="EMBL/GenBank/DDBJ databases">
        <title>The genome sequence of Magnaporthe poae strain ATCC 64411.</title>
        <authorList>
            <person name="Ma L.-J."/>
            <person name="Dead R."/>
            <person name="Young S."/>
            <person name="Zeng Q."/>
            <person name="Koehrsen M."/>
            <person name="Alvarado L."/>
            <person name="Berlin A."/>
            <person name="Chapman S.B."/>
            <person name="Chen Z."/>
            <person name="Freedman E."/>
            <person name="Gellesch M."/>
            <person name="Goldberg J."/>
            <person name="Griggs A."/>
            <person name="Gujja S."/>
            <person name="Heilman E.R."/>
            <person name="Heiman D."/>
            <person name="Hepburn T."/>
            <person name="Howarth C."/>
            <person name="Jen D."/>
            <person name="Larson L."/>
            <person name="Mehta T."/>
            <person name="Neiman D."/>
            <person name="Pearson M."/>
            <person name="Roberts A."/>
            <person name="Saif S."/>
            <person name="Shea T."/>
            <person name="Shenoy N."/>
            <person name="Sisk P."/>
            <person name="Stolte C."/>
            <person name="Sykes S."/>
            <person name="Walk T."/>
            <person name="White J."/>
            <person name="Yandava C."/>
            <person name="Haas B."/>
            <person name="Nusbaum C."/>
            <person name="Birren B."/>
        </authorList>
    </citation>
    <scope>NUCLEOTIDE SEQUENCE [LARGE SCALE GENOMIC DNA]</scope>
    <source>
        <strain evidence="4">ATCC 64411 / 73-15</strain>
    </source>
</reference>
<dbReference type="EMBL" id="ADBL01001838">
    <property type="status" value="NOT_ANNOTATED_CDS"/>
    <property type="molecule type" value="Genomic_DNA"/>
</dbReference>
<organism evidence="3 4">
    <name type="scientific">Magnaporthiopsis poae (strain ATCC 64411 / 73-15)</name>
    <name type="common">Kentucky bluegrass fungus</name>
    <name type="synonym">Magnaporthe poae</name>
    <dbReference type="NCBI Taxonomy" id="644358"/>
    <lineage>
        <taxon>Eukaryota</taxon>
        <taxon>Fungi</taxon>
        <taxon>Dikarya</taxon>
        <taxon>Ascomycota</taxon>
        <taxon>Pezizomycotina</taxon>
        <taxon>Sordariomycetes</taxon>
        <taxon>Sordariomycetidae</taxon>
        <taxon>Magnaporthales</taxon>
        <taxon>Magnaporthaceae</taxon>
        <taxon>Magnaporthiopsis</taxon>
    </lineage>
</organism>
<gene>
    <name evidence="2" type="ORF">MAPG_07586</name>
</gene>
<keyword evidence="4" id="KW-1185">Reference proteome</keyword>
<accession>A0A0C4E528</accession>
<name>A0A0C4E528_MAGP6</name>
<evidence type="ECO:0000313" key="3">
    <source>
        <dbReference type="EnsemblFungi" id="MAPG_07586T0"/>
    </source>
</evidence>
<reference evidence="2" key="2">
    <citation type="submission" date="2010-05" db="EMBL/GenBank/DDBJ databases">
        <title>The Genome Sequence of Magnaporthe poae strain ATCC 64411.</title>
        <authorList>
            <consortium name="The Broad Institute Genome Sequencing Platform"/>
            <consortium name="Broad Institute Genome Sequencing Center for Infectious Disease"/>
            <person name="Ma L.-J."/>
            <person name="Dead R."/>
            <person name="Young S."/>
            <person name="Zeng Q."/>
            <person name="Koehrsen M."/>
            <person name="Alvarado L."/>
            <person name="Berlin A."/>
            <person name="Chapman S.B."/>
            <person name="Chen Z."/>
            <person name="Freedman E."/>
            <person name="Gellesch M."/>
            <person name="Goldberg J."/>
            <person name="Griggs A."/>
            <person name="Gujja S."/>
            <person name="Heilman E.R."/>
            <person name="Heiman D."/>
            <person name="Hepburn T."/>
            <person name="Howarth C."/>
            <person name="Jen D."/>
            <person name="Larson L."/>
            <person name="Mehta T."/>
            <person name="Neiman D."/>
            <person name="Pearson M."/>
            <person name="Roberts A."/>
            <person name="Saif S."/>
            <person name="Shea T."/>
            <person name="Shenoy N."/>
            <person name="Sisk P."/>
            <person name="Stolte C."/>
            <person name="Sykes S."/>
            <person name="Walk T."/>
            <person name="White J."/>
            <person name="Yandava C."/>
            <person name="Haas B."/>
            <person name="Nusbaum C."/>
            <person name="Birren B."/>
        </authorList>
    </citation>
    <scope>NUCLEOTIDE SEQUENCE</scope>
    <source>
        <strain evidence="2">ATCC 64411</strain>
    </source>
</reference>
<reference evidence="2" key="3">
    <citation type="submission" date="2011-03" db="EMBL/GenBank/DDBJ databases">
        <title>Annotation of Magnaporthe poae ATCC 64411.</title>
        <authorList>
            <person name="Ma L.-J."/>
            <person name="Dead R."/>
            <person name="Young S.K."/>
            <person name="Zeng Q."/>
            <person name="Gargeya S."/>
            <person name="Fitzgerald M."/>
            <person name="Haas B."/>
            <person name="Abouelleil A."/>
            <person name="Alvarado L."/>
            <person name="Arachchi H.M."/>
            <person name="Berlin A."/>
            <person name="Brown A."/>
            <person name="Chapman S.B."/>
            <person name="Chen Z."/>
            <person name="Dunbar C."/>
            <person name="Freedman E."/>
            <person name="Gearin G."/>
            <person name="Gellesch M."/>
            <person name="Goldberg J."/>
            <person name="Griggs A."/>
            <person name="Gujja S."/>
            <person name="Heiman D."/>
            <person name="Howarth C."/>
            <person name="Larson L."/>
            <person name="Lui A."/>
            <person name="MacDonald P.J.P."/>
            <person name="Mehta T."/>
            <person name="Montmayeur A."/>
            <person name="Murphy C."/>
            <person name="Neiman D."/>
            <person name="Pearson M."/>
            <person name="Priest M."/>
            <person name="Roberts A."/>
            <person name="Saif S."/>
            <person name="Shea T."/>
            <person name="Shenoy N."/>
            <person name="Sisk P."/>
            <person name="Stolte C."/>
            <person name="Sykes S."/>
            <person name="Yandava C."/>
            <person name="Wortman J."/>
            <person name="Nusbaum C."/>
            <person name="Birren B."/>
        </authorList>
    </citation>
    <scope>NUCLEOTIDE SEQUENCE</scope>
    <source>
        <strain evidence="2">ATCC 64411</strain>
    </source>
</reference>